<dbReference type="EMBL" id="JAOQKJ010000005">
    <property type="protein sequence ID" value="MCU6744390.1"/>
    <property type="molecule type" value="Genomic_DNA"/>
</dbReference>
<organism evidence="1 2">
    <name type="scientific">Suilimivivens aceti</name>
    <dbReference type="NCBI Taxonomy" id="2981774"/>
    <lineage>
        <taxon>Bacteria</taxon>
        <taxon>Bacillati</taxon>
        <taxon>Bacillota</taxon>
        <taxon>Clostridia</taxon>
        <taxon>Lachnospirales</taxon>
        <taxon>Lachnospiraceae</taxon>
        <taxon>Suilimivivens</taxon>
    </lineage>
</organism>
<comment type="caution">
    <text evidence="1">The sequence shown here is derived from an EMBL/GenBank/DDBJ whole genome shotgun (WGS) entry which is preliminary data.</text>
</comment>
<sequence length="194" mass="22423">MEQFDFPFPGRELADQELTYDMCYAKIQEEDRAVIVESAWQKGCRAAEKVFAEENGNMDFAEIVLKSGLKLVEKDIDYVVGGQRYFSDYISGKKCINLYVRSVKKWAEQNKLTYKQAVNLILSHEYFHFLEVTKLGLTSREYQVPMVRFGKIVIGKTGIHALSEIGAHGFARTYYDLWYQQEKGRSIDEGESEL</sequence>
<evidence type="ECO:0000313" key="2">
    <source>
        <dbReference type="Proteomes" id="UP001652432"/>
    </source>
</evidence>
<name>A0ABT2T2B6_9FIRM</name>
<gene>
    <name evidence="1" type="ORF">OCV77_07760</name>
</gene>
<dbReference type="RefSeq" id="WP_262574439.1">
    <property type="nucleotide sequence ID" value="NZ_JAOQKJ010000005.1"/>
</dbReference>
<proteinExistence type="predicted"/>
<dbReference type="Proteomes" id="UP001652432">
    <property type="component" value="Unassembled WGS sequence"/>
</dbReference>
<reference evidence="1 2" key="1">
    <citation type="journal article" date="2021" name="ISME Commun">
        <title>Automated analysis of genomic sequences facilitates high-throughput and comprehensive description of bacteria.</title>
        <authorList>
            <person name="Hitch T.C.A."/>
        </authorList>
    </citation>
    <scope>NUCLEOTIDE SEQUENCE [LARGE SCALE GENOMIC DNA]</scope>
    <source>
        <strain evidence="1 2">Sanger_18</strain>
    </source>
</reference>
<accession>A0ABT2T2B6</accession>
<protein>
    <submittedName>
        <fullName evidence="1">Uncharacterized protein</fullName>
    </submittedName>
</protein>
<evidence type="ECO:0000313" key="1">
    <source>
        <dbReference type="EMBL" id="MCU6744390.1"/>
    </source>
</evidence>
<keyword evidence="2" id="KW-1185">Reference proteome</keyword>